<proteinExistence type="predicted"/>
<accession>A0A6C0EX91</accession>
<sequence length="170" mass="19537">MANPKKIFRFSGCNLIPLEDLIAMFLKEMITMISIDVVSHYPEDKDDLLQKIMESLVDAAKFLKGYRFFEEEIETSLETIIGELIVYVNTIGKIEIFPARRKMVLDFLGSLTVDHVLSQLPKKRKAKEDSEEDSVITEDKENQPPLKKVVLFSRQSTQRLLSCPNLQNSQ</sequence>
<protein>
    <submittedName>
        <fullName evidence="2">Uncharacterized protein</fullName>
    </submittedName>
</protein>
<reference evidence="2" key="1">
    <citation type="journal article" date="2020" name="Nature">
        <title>Giant virus diversity and host interactions through global metagenomics.</title>
        <authorList>
            <person name="Schulz F."/>
            <person name="Roux S."/>
            <person name="Paez-Espino D."/>
            <person name="Jungbluth S."/>
            <person name="Walsh D.A."/>
            <person name="Denef V.J."/>
            <person name="McMahon K.D."/>
            <person name="Konstantinidis K.T."/>
            <person name="Eloe-Fadrosh E.A."/>
            <person name="Kyrpides N.C."/>
            <person name="Woyke T."/>
        </authorList>
    </citation>
    <scope>NUCLEOTIDE SEQUENCE</scope>
    <source>
        <strain evidence="2">GVMAG-M-3300009161-52</strain>
    </source>
</reference>
<evidence type="ECO:0000256" key="1">
    <source>
        <dbReference type="SAM" id="MobiDB-lite"/>
    </source>
</evidence>
<organism evidence="2">
    <name type="scientific">viral metagenome</name>
    <dbReference type="NCBI Taxonomy" id="1070528"/>
    <lineage>
        <taxon>unclassified sequences</taxon>
        <taxon>metagenomes</taxon>
        <taxon>organismal metagenomes</taxon>
    </lineage>
</organism>
<feature type="region of interest" description="Disordered" evidence="1">
    <location>
        <begin position="122"/>
        <end position="143"/>
    </location>
</feature>
<dbReference type="EMBL" id="MN738979">
    <property type="protein sequence ID" value="QHT33824.1"/>
    <property type="molecule type" value="Genomic_DNA"/>
</dbReference>
<dbReference type="AlphaFoldDB" id="A0A6C0EX91"/>
<evidence type="ECO:0000313" key="2">
    <source>
        <dbReference type="EMBL" id="QHT33824.1"/>
    </source>
</evidence>
<name>A0A6C0EX91_9ZZZZ</name>